<accession>A0A0L7T1C7</accession>
<dbReference type="EMBL" id="JRXE01000018">
    <property type="protein sequence ID" value="KOC89202.1"/>
    <property type="molecule type" value="Genomic_DNA"/>
</dbReference>
<evidence type="ECO:0000313" key="1">
    <source>
        <dbReference type="EMBL" id="KOC89202.1"/>
    </source>
</evidence>
<dbReference type="PATRIC" id="fig|1560201.3.peg.2910"/>
<keyword evidence="4" id="KW-1185">Reference proteome</keyword>
<organism evidence="1 4">
    <name type="scientific">Winslowiella iniecta</name>
    <dbReference type="NCBI Taxonomy" id="1560201"/>
    <lineage>
        <taxon>Bacteria</taxon>
        <taxon>Pseudomonadati</taxon>
        <taxon>Pseudomonadota</taxon>
        <taxon>Gammaproteobacteria</taxon>
        <taxon>Enterobacterales</taxon>
        <taxon>Erwiniaceae</taxon>
        <taxon>Winslowiella</taxon>
    </lineage>
</organism>
<evidence type="ECO:0008006" key="5">
    <source>
        <dbReference type="Google" id="ProtNLM"/>
    </source>
</evidence>
<sequence length="186" mass="20807">MKVTFIIVPGYTNSGPEHWQSHIERKYQRVLRVQQDDWFSPKREPWMQRLNETIDSVEGPVFLIGHSCGAVTISQWAEKYHCDRITGALLVAPADVDSPDIPEDIIVQRPLAFQPLPFPTTVVCSDNDEFLSYRKARQLAESWGASLITLPGAGHLHTAAGFGEWPDGEALINRLSGQQLIARSDA</sequence>
<dbReference type="STRING" id="1560201.NG42_13670"/>
<dbReference type="Gene3D" id="3.40.50.1820">
    <property type="entry name" value="alpha/beta hydrolase"/>
    <property type="match status" value="1"/>
</dbReference>
<reference evidence="3 4" key="1">
    <citation type="journal article" date="2015" name="Int. J. Syst. Evol. Microbiol.">
        <title>Erwinia iniecta sp. nov., isolated from Russian wheat aphids (Diuraphis noxia).</title>
        <authorList>
            <person name="Campillo T."/>
            <person name="Luna E."/>
            <person name="Portier P."/>
            <person name="Fischer-Le Saux M."/>
            <person name="Lapitan N."/>
            <person name="Tisserat N.A."/>
            <person name="Leach J.E."/>
        </authorList>
    </citation>
    <scope>NUCLEOTIDE SEQUENCE [LARGE SCALE GENOMIC DNA]</scope>
    <source>
        <strain evidence="1 4">B120</strain>
        <strain evidence="2 3">B149</strain>
    </source>
</reference>
<proteinExistence type="predicted"/>
<dbReference type="InterPro" id="IPR029058">
    <property type="entry name" value="AB_hydrolase_fold"/>
</dbReference>
<dbReference type="AlphaFoldDB" id="A0A0L7T1C7"/>
<comment type="caution">
    <text evidence="1">The sequence shown here is derived from an EMBL/GenBank/DDBJ whole genome shotgun (WGS) entry which is preliminary data.</text>
</comment>
<dbReference type="RefSeq" id="WP_052900060.1">
    <property type="nucleotide sequence ID" value="NZ_JRXE01000018.1"/>
</dbReference>
<dbReference type="EMBL" id="JRXF01000018">
    <property type="protein sequence ID" value="KOC93044.1"/>
    <property type="molecule type" value="Genomic_DNA"/>
</dbReference>
<name>A0A0L7T1C7_9GAMM</name>
<evidence type="ECO:0000313" key="2">
    <source>
        <dbReference type="EMBL" id="KOC93044.1"/>
    </source>
</evidence>
<dbReference type="OrthoDB" id="9804993at2"/>
<dbReference type="SUPFAM" id="SSF53474">
    <property type="entry name" value="alpha/beta-Hydrolases"/>
    <property type="match status" value="1"/>
</dbReference>
<dbReference type="Proteomes" id="UP000037088">
    <property type="component" value="Unassembled WGS sequence"/>
</dbReference>
<dbReference type="InterPro" id="IPR010662">
    <property type="entry name" value="RBBP9/YdeN"/>
</dbReference>
<evidence type="ECO:0000313" key="3">
    <source>
        <dbReference type="Proteomes" id="UP000036851"/>
    </source>
</evidence>
<dbReference type="GO" id="GO:0016787">
    <property type="term" value="F:hydrolase activity"/>
    <property type="evidence" value="ECO:0007669"/>
    <property type="project" value="InterPro"/>
</dbReference>
<dbReference type="Pfam" id="PF06821">
    <property type="entry name" value="Ser_hydrolase"/>
    <property type="match status" value="1"/>
</dbReference>
<gene>
    <name evidence="1" type="ORF">NG42_13670</name>
    <name evidence="2" type="ORF">NG43_12510</name>
</gene>
<dbReference type="Proteomes" id="UP000036851">
    <property type="component" value="Unassembled WGS sequence"/>
</dbReference>
<protein>
    <recommendedName>
        <fullName evidence="5">Alpha/beta hydrolase</fullName>
    </recommendedName>
</protein>
<evidence type="ECO:0000313" key="4">
    <source>
        <dbReference type="Proteomes" id="UP000037088"/>
    </source>
</evidence>